<dbReference type="PANTHER" id="PTHR43265:SF1">
    <property type="entry name" value="ESTERASE ESTD"/>
    <property type="match status" value="1"/>
</dbReference>
<dbReference type="InterPro" id="IPR053145">
    <property type="entry name" value="AB_hydrolase_Est10"/>
</dbReference>
<proteinExistence type="predicted"/>
<protein>
    <submittedName>
        <fullName evidence="2">Prolyl oligopeptidase family protein</fullName>
    </submittedName>
</protein>
<name>G8QQ58_SPHPG</name>
<dbReference type="OrthoDB" id="9770528at2"/>
<sequence>MKKHVVYVGMIILCFLTLTGCMATHKTMSKGIVDSTFSVPNGDHTIPVTLTMPIGEGEVPVVVMMHGTGSNKDEAGNAYLMLAPKMAKAGIAAARFDFPGSGDSTASYELYSNTEAIRDCEAVAAFVSGMAGIDKNRIGVMGWSQGGTDALLAAGSSNTFSSVLTWAGALELGDMATPEMRSEAEKQGYTFMEFEWREPLKLSKKWIDEVDTMDVLSYAAKIKAPIASIHGTVDTTVPFTDSEKVQAVSRNPKSKLIPIEGADHLYGVFSGDLTLFEELSAKTIEWFKSTL</sequence>
<dbReference type="STRING" id="158190.SpiGrapes_0807"/>
<dbReference type="RefSeq" id="WP_014269484.1">
    <property type="nucleotide sequence ID" value="NC_016633.1"/>
</dbReference>
<dbReference type="AlphaFoldDB" id="G8QQ58"/>
<keyword evidence="3" id="KW-1185">Reference proteome</keyword>
<dbReference type="HOGENOM" id="CLU_048353_3_0_12"/>
<feature type="domain" description="BD-FAE-like" evidence="1">
    <location>
        <begin position="56"/>
        <end position="246"/>
    </location>
</feature>
<dbReference type="Proteomes" id="UP000005632">
    <property type="component" value="Chromosome"/>
</dbReference>
<dbReference type="PROSITE" id="PS51257">
    <property type="entry name" value="PROKAR_LIPOPROTEIN"/>
    <property type="match status" value="1"/>
</dbReference>
<dbReference type="Pfam" id="PF20434">
    <property type="entry name" value="BD-FAE"/>
    <property type="match status" value="1"/>
</dbReference>
<dbReference type="EMBL" id="CP003155">
    <property type="protein sequence ID" value="AEV28635.1"/>
    <property type="molecule type" value="Genomic_DNA"/>
</dbReference>
<dbReference type="eggNOG" id="COG1073">
    <property type="taxonomic scope" value="Bacteria"/>
</dbReference>
<dbReference type="Gene3D" id="3.40.50.1820">
    <property type="entry name" value="alpha/beta hydrolase"/>
    <property type="match status" value="1"/>
</dbReference>
<reference evidence="2 3" key="1">
    <citation type="submission" date="2011-11" db="EMBL/GenBank/DDBJ databases">
        <title>Complete sequence of Spirochaeta sp. grapes.</title>
        <authorList>
            <consortium name="US DOE Joint Genome Institute"/>
            <person name="Lucas S."/>
            <person name="Han J."/>
            <person name="Lapidus A."/>
            <person name="Cheng J.-F."/>
            <person name="Goodwin L."/>
            <person name="Pitluck S."/>
            <person name="Peters L."/>
            <person name="Ovchinnikova G."/>
            <person name="Munk A.C."/>
            <person name="Detter J.C."/>
            <person name="Han C."/>
            <person name="Tapia R."/>
            <person name="Land M."/>
            <person name="Hauser L."/>
            <person name="Kyrpides N."/>
            <person name="Ivanova N."/>
            <person name="Pagani I."/>
            <person name="Ritalahtilisa K."/>
            <person name="Loeffler F."/>
            <person name="Woyke T."/>
        </authorList>
    </citation>
    <scope>NUCLEOTIDE SEQUENCE [LARGE SCALE GENOMIC DNA]</scope>
    <source>
        <strain evidence="3">ATCC BAA-1885 / DSM 22778 / Grapes</strain>
    </source>
</reference>
<dbReference type="InterPro" id="IPR049492">
    <property type="entry name" value="BD-FAE-like_dom"/>
</dbReference>
<organism evidence="2 3">
    <name type="scientific">Sphaerochaeta pleomorpha (strain ATCC BAA-1885 / DSM 22778 / Grapes)</name>
    <dbReference type="NCBI Taxonomy" id="158190"/>
    <lineage>
        <taxon>Bacteria</taxon>
        <taxon>Pseudomonadati</taxon>
        <taxon>Spirochaetota</taxon>
        <taxon>Spirochaetia</taxon>
        <taxon>Spirochaetales</taxon>
        <taxon>Sphaerochaetaceae</taxon>
        <taxon>Sphaerochaeta</taxon>
    </lineage>
</organism>
<dbReference type="InterPro" id="IPR029058">
    <property type="entry name" value="AB_hydrolase_fold"/>
</dbReference>
<evidence type="ECO:0000313" key="3">
    <source>
        <dbReference type="Proteomes" id="UP000005632"/>
    </source>
</evidence>
<dbReference type="GO" id="GO:0052689">
    <property type="term" value="F:carboxylic ester hydrolase activity"/>
    <property type="evidence" value="ECO:0007669"/>
    <property type="project" value="TreeGrafter"/>
</dbReference>
<gene>
    <name evidence="2" type="ordered locus">SpiGrapes_0807</name>
</gene>
<dbReference type="KEGG" id="sgp:SpiGrapes_0807"/>
<evidence type="ECO:0000259" key="1">
    <source>
        <dbReference type="Pfam" id="PF20434"/>
    </source>
</evidence>
<dbReference type="SUPFAM" id="SSF53474">
    <property type="entry name" value="alpha/beta-Hydrolases"/>
    <property type="match status" value="1"/>
</dbReference>
<accession>G8QQ58</accession>
<dbReference type="PANTHER" id="PTHR43265">
    <property type="entry name" value="ESTERASE ESTD"/>
    <property type="match status" value="1"/>
</dbReference>
<evidence type="ECO:0000313" key="2">
    <source>
        <dbReference type="EMBL" id="AEV28635.1"/>
    </source>
</evidence>